<dbReference type="PROSITE" id="PS51257">
    <property type="entry name" value="PROKAR_LIPOPROTEIN"/>
    <property type="match status" value="1"/>
</dbReference>
<dbReference type="EMBL" id="FN430001">
    <property type="protein sequence ID" value="CAZ79874.1"/>
    <property type="molecule type" value="Genomic_DNA"/>
</dbReference>
<gene>
    <name evidence="3" type="ORF">GSTUM_00001467001</name>
</gene>
<dbReference type="GeneID" id="9187552"/>
<feature type="transmembrane region" description="Helical" evidence="2">
    <location>
        <begin position="82"/>
        <end position="100"/>
    </location>
</feature>
<reference evidence="3 4" key="1">
    <citation type="journal article" date="2010" name="Nature">
        <title>Perigord black truffle genome uncovers evolutionary origins and mechanisms of symbiosis.</title>
        <authorList>
            <person name="Martin F."/>
            <person name="Kohler A."/>
            <person name="Murat C."/>
            <person name="Balestrini R."/>
            <person name="Coutinho P.M."/>
            <person name="Jaillon O."/>
            <person name="Montanini B."/>
            <person name="Morin E."/>
            <person name="Noel B."/>
            <person name="Percudani R."/>
            <person name="Porcel B."/>
            <person name="Rubini A."/>
            <person name="Amicucci A."/>
            <person name="Amselem J."/>
            <person name="Anthouard V."/>
            <person name="Arcioni S."/>
            <person name="Artiguenave F."/>
            <person name="Aury J.M."/>
            <person name="Ballario P."/>
            <person name="Bolchi A."/>
            <person name="Brenna A."/>
            <person name="Brun A."/>
            <person name="Buee M."/>
            <person name="Cantarel B."/>
            <person name="Chevalier G."/>
            <person name="Couloux A."/>
            <person name="Da Silva C."/>
            <person name="Denoeud F."/>
            <person name="Duplessis S."/>
            <person name="Ghignone S."/>
            <person name="Hilselberger B."/>
            <person name="Iotti M."/>
            <person name="Marcais B."/>
            <person name="Mello A."/>
            <person name="Miranda M."/>
            <person name="Pacioni G."/>
            <person name="Quesneville H."/>
            <person name="Riccioni C."/>
            <person name="Ruotolo R."/>
            <person name="Splivallo R."/>
            <person name="Stocchi V."/>
            <person name="Tisserant E."/>
            <person name="Viscomi A.R."/>
            <person name="Zambonelli A."/>
            <person name="Zampieri E."/>
            <person name="Henrissat B."/>
            <person name="Lebrun M.H."/>
            <person name="Paolocci F."/>
            <person name="Bonfante P."/>
            <person name="Ottonello S."/>
            <person name="Wincker P."/>
        </authorList>
    </citation>
    <scope>NUCLEOTIDE SEQUENCE [LARGE SCALE GENOMIC DNA]</scope>
    <source>
        <strain evidence="3 4">Mel28</strain>
    </source>
</reference>
<organism evidence="3 4">
    <name type="scientific">Tuber melanosporum (strain Mel28)</name>
    <name type="common">Perigord black truffle</name>
    <dbReference type="NCBI Taxonomy" id="656061"/>
    <lineage>
        <taxon>Eukaryota</taxon>
        <taxon>Fungi</taxon>
        <taxon>Dikarya</taxon>
        <taxon>Ascomycota</taxon>
        <taxon>Pezizomycotina</taxon>
        <taxon>Pezizomycetes</taxon>
        <taxon>Pezizales</taxon>
        <taxon>Tuberaceae</taxon>
        <taxon>Tuber</taxon>
    </lineage>
</organism>
<dbReference type="RefSeq" id="XP_002835717.1">
    <property type="nucleotide sequence ID" value="XM_002835671.1"/>
</dbReference>
<dbReference type="InParanoid" id="D5G5T1"/>
<dbReference type="AlphaFoldDB" id="D5G5T1"/>
<sequence>MYLCKYRWSYRGVRRSRMGGFFFLIFSLQSCLHFFRHWVGAFSFFIQTGFYGVLHIKHVSFFFLFHIFYFRVSPAKTTSIRYLASFFTLYFFRLAGRIFFMRKKEKEKMGRGKGKERLKERDVMDGRKGKGGRRNHGSVPFSLVG</sequence>
<evidence type="ECO:0000313" key="3">
    <source>
        <dbReference type="EMBL" id="CAZ79874.1"/>
    </source>
</evidence>
<name>D5G5T1_TUBMM</name>
<accession>D5G5T1</accession>
<dbReference type="Proteomes" id="UP000006911">
    <property type="component" value="Unassembled WGS sequence"/>
</dbReference>
<keyword evidence="4" id="KW-1185">Reference proteome</keyword>
<keyword evidence="2" id="KW-0812">Transmembrane</keyword>
<proteinExistence type="predicted"/>
<keyword evidence="2" id="KW-0472">Membrane</keyword>
<feature type="compositionally biased region" description="Basic and acidic residues" evidence="1">
    <location>
        <begin position="105"/>
        <end position="128"/>
    </location>
</feature>
<keyword evidence="2" id="KW-1133">Transmembrane helix</keyword>
<feature type="transmembrane region" description="Helical" evidence="2">
    <location>
        <begin position="50"/>
        <end position="70"/>
    </location>
</feature>
<protein>
    <submittedName>
        <fullName evidence="3">(Perigord truffle) hypothetical protein</fullName>
    </submittedName>
</protein>
<dbReference type="HOGENOM" id="CLU_1788219_0_0_1"/>
<evidence type="ECO:0000256" key="1">
    <source>
        <dbReference type="SAM" id="MobiDB-lite"/>
    </source>
</evidence>
<feature type="transmembrane region" description="Helical" evidence="2">
    <location>
        <begin position="21"/>
        <end position="38"/>
    </location>
</feature>
<feature type="region of interest" description="Disordered" evidence="1">
    <location>
        <begin position="105"/>
        <end position="145"/>
    </location>
</feature>
<evidence type="ECO:0000256" key="2">
    <source>
        <dbReference type="SAM" id="Phobius"/>
    </source>
</evidence>
<evidence type="ECO:0000313" key="4">
    <source>
        <dbReference type="Proteomes" id="UP000006911"/>
    </source>
</evidence>
<dbReference type="KEGG" id="tml:GSTUM_00001467001"/>